<proteinExistence type="predicted"/>
<sequence>MPVAGNAPMSAEDVGERGDMEDAATAEGHAPVVMSPVLHLDGFDGPMDLLLELARAQKVDLSRISILQLVEQYLAVVDSVRDLRLELAADWLVMAAWLAWLKSRLLLPAHDEDALDAEEAAGALQARLVELERIGLLARWLGARPCLGHDVFERGEAEDLVEVDRSGLAVDIAQLMRGYMTAMRRHARKRAYRPRQFHFWTVQDALRRLRDLLGADMVPDWCGLDAFLPTAREAGRMDAPQEDERRAQQRAAVAGTLLATLEMAKSGIIELRQNEEFGRIELRRNPQAEILETGVQTA</sequence>
<keyword evidence="4" id="KW-1185">Reference proteome</keyword>
<protein>
    <recommendedName>
        <fullName evidence="1">Segregation and condensation protein A</fullName>
    </recommendedName>
</protein>
<dbReference type="InterPro" id="IPR003768">
    <property type="entry name" value="ScpA"/>
</dbReference>
<feature type="region of interest" description="Disordered" evidence="2">
    <location>
        <begin position="1"/>
        <end position="23"/>
    </location>
</feature>
<evidence type="ECO:0000313" key="3">
    <source>
        <dbReference type="EMBL" id="GEC64235.1"/>
    </source>
</evidence>
<comment type="caution">
    <text evidence="3">The sequence shown here is derived from an EMBL/GenBank/DDBJ whole genome shotgun (WGS) entry which is preliminary data.</text>
</comment>
<reference evidence="3 4" key="1">
    <citation type="submission" date="2019-06" db="EMBL/GenBank/DDBJ databases">
        <title>Whole genome shotgun sequence of Komagataeibacter hansenii NBRC 14820.</title>
        <authorList>
            <person name="Hosoyama A."/>
            <person name="Uohara A."/>
            <person name="Ohji S."/>
            <person name="Ichikawa N."/>
        </authorList>
    </citation>
    <scope>NUCLEOTIDE SEQUENCE [LARGE SCALE GENOMIC DNA]</scope>
    <source>
        <strain evidence="3 4">NBRC 14820</strain>
    </source>
</reference>
<dbReference type="PANTHER" id="PTHR33969">
    <property type="entry name" value="SEGREGATION AND CONDENSATION PROTEIN A"/>
    <property type="match status" value="1"/>
</dbReference>
<accession>A0ABQ0SHF7</accession>
<evidence type="ECO:0000256" key="1">
    <source>
        <dbReference type="ARBA" id="ARBA00044777"/>
    </source>
</evidence>
<dbReference type="Pfam" id="PF02616">
    <property type="entry name" value="SMC_ScpA"/>
    <property type="match status" value="1"/>
</dbReference>
<dbReference type="EMBL" id="BJNN01000111">
    <property type="protein sequence ID" value="GEC64235.1"/>
    <property type="molecule type" value="Genomic_DNA"/>
</dbReference>
<evidence type="ECO:0000313" key="4">
    <source>
        <dbReference type="Proteomes" id="UP000319478"/>
    </source>
</evidence>
<evidence type="ECO:0000256" key="2">
    <source>
        <dbReference type="SAM" id="MobiDB-lite"/>
    </source>
</evidence>
<dbReference type="Gene3D" id="6.10.250.2410">
    <property type="match status" value="1"/>
</dbReference>
<dbReference type="PANTHER" id="PTHR33969:SF2">
    <property type="entry name" value="SEGREGATION AND CONDENSATION PROTEIN A"/>
    <property type="match status" value="1"/>
</dbReference>
<name>A0ABQ0SHF7_NOVHA</name>
<organism evidence="3 4">
    <name type="scientific">Novacetimonas hansenii</name>
    <name type="common">Komagataeibacter hansenii</name>
    <dbReference type="NCBI Taxonomy" id="436"/>
    <lineage>
        <taxon>Bacteria</taxon>
        <taxon>Pseudomonadati</taxon>
        <taxon>Pseudomonadota</taxon>
        <taxon>Alphaproteobacteria</taxon>
        <taxon>Acetobacterales</taxon>
        <taxon>Acetobacteraceae</taxon>
        <taxon>Novacetimonas</taxon>
    </lineage>
</organism>
<dbReference type="Proteomes" id="UP000319478">
    <property type="component" value="Unassembled WGS sequence"/>
</dbReference>
<gene>
    <name evidence="3" type="ORF">GHA01_20840</name>
</gene>